<keyword evidence="3" id="KW-1185">Reference proteome</keyword>
<sequence length="153" mass="17036">MNNEIQGKMKRVLLALVAGVFFLFSNSAIALAHNLDGTYLSRETGTILVIKDADESNGTFKGGMEQFIDRNGYKFEEIDGTFRYTQRPPAPYITMTVRGNLRNKPRNFSIAEAFAGSTEQPDYSVLKLNGGYAFYNNGRATEKALSGDFIKQN</sequence>
<feature type="signal peptide" evidence="1">
    <location>
        <begin position="1"/>
        <end position="32"/>
    </location>
</feature>
<reference evidence="3" key="1">
    <citation type="journal article" date="2011" name="Proc. Natl. Acad. Sci. U.S.A.">
        <title>Genomic insights into the physiology and ecology of the marine filamentous cyanobacterium Lyngbya majuscula.</title>
        <authorList>
            <person name="Jones A.C."/>
            <person name="Monroe E.A."/>
            <person name="Podell S."/>
            <person name="Hess W.R."/>
            <person name="Klages S."/>
            <person name="Esquenazi E."/>
            <person name="Niessen S."/>
            <person name="Hoover H."/>
            <person name="Rothmann M."/>
            <person name="Lasken R.S."/>
            <person name="Yates J.R.III."/>
            <person name="Reinhardt R."/>
            <person name="Kube M."/>
            <person name="Burkart M.D."/>
            <person name="Allen E.E."/>
            <person name="Dorrestein P.C."/>
            <person name="Gerwick W.H."/>
            <person name="Gerwick L."/>
        </authorList>
    </citation>
    <scope>NUCLEOTIDE SEQUENCE [LARGE SCALE GENOMIC DNA]</scope>
    <source>
        <strain evidence="3">3L</strain>
    </source>
</reference>
<protein>
    <submittedName>
        <fullName evidence="2">Uncharacterized protein</fullName>
    </submittedName>
</protein>
<name>F4XTR7_9CYAN</name>
<evidence type="ECO:0000256" key="1">
    <source>
        <dbReference type="SAM" id="SignalP"/>
    </source>
</evidence>
<proteinExistence type="predicted"/>
<dbReference type="Proteomes" id="UP000003959">
    <property type="component" value="Unassembled WGS sequence"/>
</dbReference>
<gene>
    <name evidence="2" type="ORF">LYNGBM3L_30960</name>
</gene>
<evidence type="ECO:0000313" key="3">
    <source>
        <dbReference type="Proteomes" id="UP000003959"/>
    </source>
</evidence>
<dbReference type="HOGENOM" id="CLU_1711167_0_0_3"/>
<dbReference type="AlphaFoldDB" id="F4XTR7"/>
<feature type="chain" id="PRO_5003319721" evidence="1">
    <location>
        <begin position="33"/>
        <end position="153"/>
    </location>
</feature>
<dbReference type="EMBL" id="GL890930">
    <property type="protein sequence ID" value="EGJ31893.1"/>
    <property type="molecule type" value="Genomic_DNA"/>
</dbReference>
<organism evidence="2 3">
    <name type="scientific">Moorena producens 3L</name>
    <dbReference type="NCBI Taxonomy" id="489825"/>
    <lineage>
        <taxon>Bacteria</taxon>
        <taxon>Bacillati</taxon>
        <taxon>Cyanobacteriota</taxon>
        <taxon>Cyanophyceae</taxon>
        <taxon>Coleofasciculales</taxon>
        <taxon>Coleofasciculaceae</taxon>
        <taxon>Moorena</taxon>
    </lineage>
</organism>
<dbReference type="RefSeq" id="WP_008185705.1">
    <property type="nucleotide sequence ID" value="NZ_GL890930.1"/>
</dbReference>
<keyword evidence="1" id="KW-0732">Signal</keyword>
<evidence type="ECO:0000313" key="2">
    <source>
        <dbReference type="EMBL" id="EGJ31893.1"/>
    </source>
</evidence>
<accession>F4XTR7</accession>